<evidence type="ECO:0000256" key="2">
    <source>
        <dbReference type="ARBA" id="ARBA00022786"/>
    </source>
</evidence>
<proteinExistence type="inferred from homology"/>
<evidence type="ECO:0000259" key="4">
    <source>
        <dbReference type="Pfam" id="PF03931"/>
    </source>
</evidence>
<feature type="domain" description="SKP1 component POZ" evidence="4">
    <location>
        <begin position="5"/>
        <end position="66"/>
    </location>
</feature>
<evidence type="ECO:0008006" key="7">
    <source>
        <dbReference type="Google" id="ProtNLM"/>
    </source>
</evidence>
<comment type="caution">
    <text evidence="5">The sequence shown here is derived from an EMBL/GenBank/DDBJ whole genome shotgun (WGS) entry which is preliminary data.</text>
</comment>
<dbReference type="SUPFAM" id="SSF81382">
    <property type="entry name" value="Skp1 dimerisation domain-like"/>
    <property type="match status" value="1"/>
</dbReference>
<dbReference type="InterPro" id="IPR001232">
    <property type="entry name" value="SKP1-like"/>
</dbReference>
<dbReference type="SUPFAM" id="SSF56399">
    <property type="entry name" value="ADP-ribosylation"/>
    <property type="match status" value="1"/>
</dbReference>
<dbReference type="InterPro" id="IPR036296">
    <property type="entry name" value="SKP1-like_dim_sf"/>
</dbReference>
<dbReference type="Gene3D" id="3.90.176.10">
    <property type="entry name" value="Toxin ADP-ribosyltransferase, Chain A, domain 1"/>
    <property type="match status" value="1"/>
</dbReference>
<dbReference type="Pfam" id="PF03931">
    <property type="entry name" value="Skp1_POZ"/>
    <property type="match status" value="1"/>
</dbReference>
<organism evidence="5 6">
    <name type="scientific">Adineta steineri</name>
    <dbReference type="NCBI Taxonomy" id="433720"/>
    <lineage>
        <taxon>Eukaryota</taxon>
        <taxon>Metazoa</taxon>
        <taxon>Spiralia</taxon>
        <taxon>Gnathifera</taxon>
        <taxon>Rotifera</taxon>
        <taxon>Eurotatoria</taxon>
        <taxon>Bdelloidea</taxon>
        <taxon>Adinetida</taxon>
        <taxon>Adinetidae</taxon>
        <taxon>Adineta</taxon>
    </lineage>
</organism>
<gene>
    <name evidence="5" type="ORF">OKA104_LOCUS24199</name>
</gene>
<dbReference type="GO" id="GO:0006511">
    <property type="term" value="P:ubiquitin-dependent protein catabolic process"/>
    <property type="evidence" value="ECO:0007669"/>
    <property type="project" value="InterPro"/>
</dbReference>
<dbReference type="Gene3D" id="3.30.710.10">
    <property type="entry name" value="Potassium Channel Kv1.1, Chain A"/>
    <property type="match status" value="1"/>
</dbReference>
<dbReference type="CDD" id="cd18322">
    <property type="entry name" value="BTB_POZ_SKP1"/>
    <property type="match status" value="1"/>
</dbReference>
<evidence type="ECO:0000313" key="6">
    <source>
        <dbReference type="Proteomes" id="UP000663881"/>
    </source>
</evidence>
<evidence type="ECO:0000256" key="1">
    <source>
        <dbReference type="ARBA" id="ARBA00009993"/>
    </source>
</evidence>
<comment type="similarity">
    <text evidence="1">Belongs to the SKP1 family.</text>
</comment>
<dbReference type="InterPro" id="IPR016072">
    <property type="entry name" value="Skp1_comp_dimer"/>
</dbReference>
<feature type="domain" description="SKP1 component dimerisation" evidence="3">
    <location>
        <begin position="112"/>
        <end position="157"/>
    </location>
</feature>
<dbReference type="InterPro" id="IPR011333">
    <property type="entry name" value="SKP1/BTB/POZ_sf"/>
</dbReference>
<dbReference type="Proteomes" id="UP000663881">
    <property type="component" value="Unassembled WGS sequence"/>
</dbReference>
<name>A0A819HQZ5_9BILA</name>
<sequence length="236" mass="26801">MVGHKVKLQSNDGDTFDVEVDIAKQSVTIKTMLEDLGMEEEEVIPLPNVNSAILKKVIQWATHHKDDPPPPEDDENREKNTNDISTWDLDFLKVDQGTLFELILAANYLDIKGLLDVSCKSVANMIKGKTPEEIRRTFNIKNDFTPQEEEQIKKENECKNRDISLNFAQLTATNPDLIGILFVMSIKPKDSTSLFASVTDVSYFHTEDEVLFSMHTVFRIGDIKSMDGNNHLYQVI</sequence>
<dbReference type="InterPro" id="IPR016073">
    <property type="entry name" value="Skp1_comp_POZ"/>
</dbReference>
<reference evidence="5" key="1">
    <citation type="submission" date="2021-02" db="EMBL/GenBank/DDBJ databases">
        <authorList>
            <person name="Nowell W R."/>
        </authorList>
    </citation>
    <scope>NUCLEOTIDE SEQUENCE</scope>
</reference>
<evidence type="ECO:0000259" key="3">
    <source>
        <dbReference type="Pfam" id="PF01466"/>
    </source>
</evidence>
<protein>
    <recommendedName>
        <fullName evidence="7">S-phase kinase-associated protein 1</fullName>
    </recommendedName>
</protein>
<dbReference type="PANTHER" id="PTHR11165">
    <property type="entry name" value="SKP1"/>
    <property type="match status" value="1"/>
</dbReference>
<dbReference type="SMART" id="SM00512">
    <property type="entry name" value="Skp1"/>
    <property type="match status" value="1"/>
</dbReference>
<evidence type="ECO:0000313" key="5">
    <source>
        <dbReference type="EMBL" id="CAF3901226.1"/>
    </source>
</evidence>
<dbReference type="SUPFAM" id="SSF54695">
    <property type="entry name" value="POZ domain"/>
    <property type="match status" value="1"/>
</dbReference>
<dbReference type="AlphaFoldDB" id="A0A819HQZ5"/>
<dbReference type="InterPro" id="IPR016897">
    <property type="entry name" value="SKP1"/>
</dbReference>
<dbReference type="Pfam" id="PF01466">
    <property type="entry name" value="Skp1"/>
    <property type="match status" value="1"/>
</dbReference>
<accession>A0A819HQZ5</accession>
<dbReference type="EMBL" id="CAJOAY010001911">
    <property type="protein sequence ID" value="CAF3901226.1"/>
    <property type="molecule type" value="Genomic_DNA"/>
</dbReference>
<keyword evidence="2" id="KW-0833">Ubl conjugation pathway</keyword>
<dbReference type="FunFam" id="3.30.710.10:FF:000018">
    <property type="entry name" value="S-phase kinase-associated protein 1"/>
    <property type="match status" value="1"/>
</dbReference>